<proteinExistence type="predicted"/>
<gene>
    <name evidence="1" type="ORF">BRZCDTV_53</name>
</gene>
<dbReference type="EMBL" id="LT994651">
    <property type="protein sequence ID" value="SPN78895.1"/>
    <property type="molecule type" value="Genomic_DNA"/>
</dbReference>
<evidence type="ECO:0000313" key="1">
    <source>
        <dbReference type="EMBL" id="SPN78895.1"/>
    </source>
</evidence>
<accession>A0A2R8FD30</accession>
<name>A0A2R8FD30_9VIRU</name>
<keyword evidence="2" id="KW-1185">Reference proteome</keyword>
<evidence type="ECO:0000313" key="2">
    <source>
        <dbReference type="Proteomes" id="UP000273054"/>
    </source>
</evidence>
<sequence>MQTITGQINEANWENFADLSGRYAYGYFRRCQAKNRPKLVTPENITHRVFHIEGEDEREFLVCPTAYPELCLNKYGEPFCTKFPKQDARVKCYRSYITPTGCVVLVPEGPSTGQFVTIPETVTSTTKLIVVK</sequence>
<organism evidence="1">
    <name type="scientific">Brazilian cedratvirus IHUMI</name>
    <dbReference type="NCBI Taxonomy" id="2126980"/>
    <lineage>
        <taxon>Viruses</taxon>
        <taxon>Pithoviruses</taxon>
        <taxon>Orthocedratvirinae</taxon>
        <taxon>Alphacedratvirus</taxon>
        <taxon>Alphacedratvirus brasiliense</taxon>
    </lineage>
</organism>
<reference evidence="1" key="1">
    <citation type="submission" date="2018-03" db="EMBL/GenBank/DDBJ databases">
        <authorList>
            <consortium name="Urmite Genomes"/>
        </authorList>
    </citation>
    <scope>NUCLEOTIDE SEQUENCE [LARGE SCALE GENOMIC DNA]</scope>
    <source>
        <strain evidence="1">IHUMI-27.7</strain>
    </source>
</reference>
<protein>
    <submittedName>
        <fullName evidence="1">Uncharacterized protein</fullName>
    </submittedName>
</protein>
<dbReference type="Proteomes" id="UP000273054">
    <property type="component" value="Segment"/>
</dbReference>